<keyword evidence="5" id="KW-1185">Reference proteome</keyword>
<evidence type="ECO:0000313" key="5">
    <source>
        <dbReference type="Proteomes" id="UP000245207"/>
    </source>
</evidence>
<feature type="region of interest" description="Disordered" evidence="2">
    <location>
        <begin position="1"/>
        <end position="35"/>
    </location>
</feature>
<evidence type="ECO:0000313" key="4">
    <source>
        <dbReference type="EMBL" id="PWA76746.1"/>
    </source>
</evidence>
<dbReference type="PANTHER" id="PTHR12603">
    <property type="entry name" value="CCR4-NOT TRANSCRIPTION COMPLEX RELATED"/>
    <property type="match status" value="1"/>
</dbReference>
<dbReference type="GO" id="GO:0016567">
    <property type="term" value="P:protein ubiquitination"/>
    <property type="evidence" value="ECO:0007669"/>
    <property type="project" value="TreeGrafter"/>
</dbReference>
<accession>A0A2U1NTA3</accession>
<dbReference type="Pfam" id="PF14570">
    <property type="entry name" value="zf-RING_4"/>
    <property type="match status" value="1"/>
</dbReference>
<keyword evidence="1" id="KW-0479">Metal-binding</keyword>
<dbReference type="AlphaFoldDB" id="A0A2U1NTA3"/>
<dbReference type="SUPFAM" id="SSF57850">
    <property type="entry name" value="RING/U-box"/>
    <property type="match status" value="1"/>
</dbReference>
<dbReference type="PROSITE" id="PS50089">
    <property type="entry name" value="ZF_RING_2"/>
    <property type="match status" value="1"/>
</dbReference>
<dbReference type="Proteomes" id="UP000245207">
    <property type="component" value="Unassembled WGS sequence"/>
</dbReference>
<dbReference type="InterPro" id="IPR013083">
    <property type="entry name" value="Znf_RING/FYVE/PHD"/>
</dbReference>
<name>A0A2U1NTA3_ARTAN</name>
<dbReference type="OrthoDB" id="1923159at2759"/>
<keyword evidence="1" id="KW-0862">Zinc</keyword>
<dbReference type="GO" id="GO:0008270">
    <property type="term" value="F:zinc ion binding"/>
    <property type="evidence" value="ECO:0007669"/>
    <property type="project" value="UniProtKB-KW"/>
</dbReference>
<reference evidence="4 5" key="1">
    <citation type="journal article" date="2018" name="Mol. Plant">
        <title>The genome of Artemisia annua provides insight into the evolution of Asteraceae family and artemisinin biosynthesis.</title>
        <authorList>
            <person name="Shen Q."/>
            <person name="Zhang L."/>
            <person name="Liao Z."/>
            <person name="Wang S."/>
            <person name="Yan T."/>
            <person name="Shi P."/>
            <person name="Liu M."/>
            <person name="Fu X."/>
            <person name="Pan Q."/>
            <person name="Wang Y."/>
            <person name="Lv Z."/>
            <person name="Lu X."/>
            <person name="Zhang F."/>
            <person name="Jiang W."/>
            <person name="Ma Y."/>
            <person name="Chen M."/>
            <person name="Hao X."/>
            <person name="Li L."/>
            <person name="Tang Y."/>
            <person name="Lv G."/>
            <person name="Zhou Y."/>
            <person name="Sun X."/>
            <person name="Brodelius P.E."/>
            <person name="Rose J.K.C."/>
            <person name="Tang K."/>
        </authorList>
    </citation>
    <scope>NUCLEOTIDE SEQUENCE [LARGE SCALE GENOMIC DNA]</scope>
    <source>
        <strain evidence="5">cv. Huhao1</strain>
        <tissue evidence="4">Leaf</tissue>
    </source>
</reference>
<dbReference type="GO" id="GO:0004842">
    <property type="term" value="F:ubiquitin-protein transferase activity"/>
    <property type="evidence" value="ECO:0007669"/>
    <property type="project" value="InterPro"/>
</dbReference>
<proteinExistence type="predicted"/>
<evidence type="ECO:0000259" key="3">
    <source>
        <dbReference type="PROSITE" id="PS50089"/>
    </source>
</evidence>
<dbReference type="InterPro" id="IPR039515">
    <property type="entry name" value="NOT4_mRING-HC-C4C4"/>
</dbReference>
<comment type="caution">
    <text evidence="4">The sequence shown here is derived from an EMBL/GenBank/DDBJ whole genome shotgun (WGS) entry which is preliminary data.</text>
</comment>
<dbReference type="EMBL" id="PKPP01002227">
    <property type="protein sequence ID" value="PWA76746.1"/>
    <property type="molecule type" value="Genomic_DNA"/>
</dbReference>
<feature type="compositionally biased region" description="Polar residues" evidence="2">
    <location>
        <begin position="7"/>
        <end position="19"/>
    </location>
</feature>
<organism evidence="4 5">
    <name type="scientific">Artemisia annua</name>
    <name type="common">Sweet wormwood</name>
    <dbReference type="NCBI Taxonomy" id="35608"/>
    <lineage>
        <taxon>Eukaryota</taxon>
        <taxon>Viridiplantae</taxon>
        <taxon>Streptophyta</taxon>
        <taxon>Embryophyta</taxon>
        <taxon>Tracheophyta</taxon>
        <taxon>Spermatophyta</taxon>
        <taxon>Magnoliopsida</taxon>
        <taxon>eudicotyledons</taxon>
        <taxon>Gunneridae</taxon>
        <taxon>Pentapetalae</taxon>
        <taxon>asterids</taxon>
        <taxon>campanulids</taxon>
        <taxon>Asterales</taxon>
        <taxon>Asteraceae</taxon>
        <taxon>Asteroideae</taxon>
        <taxon>Anthemideae</taxon>
        <taxon>Artemisiinae</taxon>
        <taxon>Artemisia</taxon>
    </lineage>
</organism>
<evidence type="ECO:0000256" key="2">
    <source>
        <dbReference type="SAM" id="MobiDB-lite"/>
    </source>
</evidence>
<sequence length="216" mass="24208">MVYDSIANGSIPTAASNSKDFGKKKRVNRSAKLKQSKLDVRREQWLSQVKNKGLGTGAKEEAKMRVPDVHAVKERERERERDMVKLEISVGENEGGYSDTDDELQKNCETESDVRETVPEPEPVLTTRAGQEGMHMHHGVGFAPSACPICCEDLDMTDSSFLPCPCGYRLCLFCHKRILEDNGRCPGCRQKYEQPDQGTAPAKLARCYSMNPKLQK</sequence>
<keyword evidence="1" id="KW-0863">Zinc-finger</keyword>
<dbReference type="STRING" id="35608.A0A2U1NTA3"/>
<dbReference type="GO" id="GO:0030014">
    <property type="term" value="C:CCR4-NOT complex"/>
    <property type="evidence" value="ECO:0007669"/>
    <property type="project" value="InterPro"/>
</dbReference>
<dbReference type="Gene3D" id="3.30.40.10">
    <property type="entry name" value="Zinc/RING finger domain, C3HC4 (zinc finger)"/>
    <property type="match status" value="1"/>
</dbReference>
<evidence type="ECO:0000256" key="1">
    <source>
        <dbReference type="PROSITE-ProRule" id="PRU00175"/>
    </source>
</evidence>
<feature type="domain" description="RING-type" evidence="3">
    <location>
        <begin position="147"/>
        <end position="189"/>
    </location>
</feature>
<dbReference type="CDD" id="cd16618">
    <property type="entry name" value="mRING-HC-C4C4_CNOT4"/>
    <property type="match status" value="1"/>
</dbReference>
<feature type="compositionally biased region" description="Basic residues" evidence="2">
    <location>
        <begin position="22"/>
        <end position="35"/>
    </location>
</feature>
<dbReference type="InterPro" id="IPR039780">
    <property type="entry name" value="Mot2"/>
</dbReference>
<dbReference type="InterPro" id="IPR001841">
    <property type="entry name" value="Znf_RING"/>
</dbReference>
<dbReference type="PANTHER" id="PTHR12603:SF0">
    <property type="entry name" value="CCR4-NOT TRANSCRIPTION COMPLEX SUBUNIT 4"/>
    <property type="match status" value="1"/>
</dbReference>
<gene>
    <name evidence="4" type="ORF">CTI12_AA229870</name>
</gene>
<protein>
    <submittedName>
        <fullName evidence="4">Zinc finger, RING/FYVE/PHD-type</fullName>
    </submittedName>
</protein>